<dbReference type="Pfam" id="PF18052">
    <property type="entry name" value="Rx_N"/>
    <property type="match status" value="1"/>
</dbReference>
<keyword evidence="13" id="KW-1185">Reference proteome</keyword>
<evidence type="ECO:0000256" key="6">
    <source>
        <dbReference type="SAM" id="MobiDB-lite"/>
    </source>
</evidence>
<reference evidence="13" key="2">
    <citation type="submission" date="2019-10" db="EMBL/GenBank/DDBJ databases">
        <title>A de novo genome assembly of a pear dwarfing rootstock.</title>
        <authorList>
            <person name="Wang F."/>
            <person name="Wang J."/>
            <person name="Li S."/>
            <person name="Zhang Y."/>
            <person name="Fang M."/>
            <person name="Ma L."/>
            <person name="Zhao Y."/>
            <person name="Jiang S."/>
        </authorList>
    </citation>
    <scope>NUCLEOTIDE SEQUENCE [LARGE SCALE GENOMIC DNA]</scope>
</reference>
<name>A0A5N5ICN9_9ROSA</name>
<keyword evidence="3" id="KW-0547">Nucleotide-binding</keyword>
<evidence type="ECO:0000313" key="12">
    <source>
        <dbReference type="EMBL" id="KAB2635470.1"/>
    </source>
</evidence>
<evidence type="ECO:0000259" key="9">
    <source>
        <dbReference type="Pfam" id="PF23559"/>
    </source>
</evidence>
<dbReference type="InterPro" id="IPR041118">
    <property type="entry name" value="Rx_N"/>
</dbReference>
<keyword evidence="2" id="KW-0677">Repeat</keyword>
<feature type="domain" description="NB-ARC" evidence="7">
    <location>
        <begin position="189"/>
        <end position="339"/>
    </location>
</feature>
<dbReference type="Pfam" id="PF25019">
    <property type="entry name" value="LRR_R13L1-DRL21"/>
    <property type="match status" value="1"/>
</dbReference>
<dbReference type="Proteomes" id="UP000327157">
    <property type="component" value="Chromosome 5"/>
</dbReference>
<dbReference type="InterPro" id="IPR002182">
    <property type="entry name" value="NB-ARC"/>
</dbReference>
<feature type="compositionally biased region" description="Basic and acidic residues" evidence="6">
    <location>
        <begin position="133"/>
        <end position="151"/>
    </location>
</feature>
<dbReference type="Gene3D" id="1.10.10.10">
    <property type="entry name" value="Winged helix-like DNA-binding domain superfamily/Winged helix DNA-binding domain"/>
    <property type="match status" value="1"/>
</dbReference>
<evidence type="ECO:0000259" key="8">
    <source>
        <dbReference type="Pfam" id="PF18052"/>
    </source>
</evidence>
<evidence type="ECO:0000259" key="10">
    <source>
        <dbReference type="Pfam" id="PF23598"/>
    </source>
</evidence>
<dbReference type="GO" id="GO:0005524">
    <property type="term" value="F:ATP binding"/>
    <property type="evidence" value="ECO:0007669"/>
    <property type="project" value="UniProtKB-KW"/>
</dbReference>
<dbReference type="InterPro" id="IPR055414">
    <property type="entry name" value="LRR_R13L4/SHOC2-like"/>
</dbReference>
<proteinExistence type="predicted"/>
<keyword evidence="4" id="KW-0611">Plant defense</keyword>
<dbReference type="EMBL" id="SMOL01000004">
    <property type="protein sequence ID" value="KAB2635470.1"/>
    <property type="molecule type" value="Genomic_DNA"/>
</dbReference>
<dbReference type="GO" id="GO:0006952">
    <property type="term" value="P:defense response"/>
    <property type="evidence" value="ECO:0007669"/>
    <property type="project" value="UniProtKB-KW"/>
</dbReference>
<reference evidence="12 13" key="1">
    <citation type="submission" date="2019-09" db="EMBL/GenBank/DDBJ databases">
        <authorList>
            <person name="Ou C."/>
        </authorList>
    </citation>
    <scope>NUCLEOTIDE SEQUENCE [LARGE SCALE GENOMIC DNA]</scope>
    <source>
        <strain evidence="12">S2</strain>
        <tissue evidence="12">Leaf</tissue>
    </source>
</reference>
<evidence type="ECO:0000256" key="2">
    <source>
        <dbReference type="ARBA" id="ARBA00022737"/>
    </source>
</evidence>
<protein>
    <submittedName>
        <fullName evidence="12">Disease resistance protein RGA2-like</fullName>
    </submittedName>
</protein>
<evidence type="ECO:0000259" key="7">
    <source>
        <dbReference type="Pfam" id="PF00931"/>
    </source>
</evidence>
<dbReference type="InterPro" id="IPR056789">
    <property type="entry name" value="LRR_R13L1-DRL21"/>
</dbReference>
<dbReference type="PANTHER" id="PTHR36766">
    <property type="entry name" value="PLANT BROAD-SPECTRUM MILDEW RESISTANCE PROTEIN RPW8"/>
    <property type="match status" value="1"/>
</dbReference>
<dbReference type="Gene3D" id="3.40.50.300">
    <property type="entry name" value="P-loop containing nucleotide triphosphate hydrolases"/>
    <property type="match status" value="1"/>
</dbReference>
<feature type="domain" description="Disease resistance protein winged helix" evidence="9">
    <location>
        <begin position="425"/>
        <end position="495"/>
    </location>
</feature>
<accession>A0A5N5ICN9</accession>
<sequence>MDAVVGIILSPALQVLFDRLASPVLQGLADILGFNFDIFQSLQHALVRAQATLEDAEVQQFTNKTVRLWLADLKNTVCDAEDLLDVFTVKQTAMIDQDFGKQTVESYTVLTNKVRKILQKLEVTVAEGSSKLKIREPPQPRSDRQSDKRETSSFIDSRIYGRDDDKETLVQLLMSSHTVYHEGYTYASCIPIIGIGGIGKTTLAQLAYNDKAVIQHFDVRMWIFVSSNFNVKKIMKTIIASITNDECKLSEIELLQSRIWQLMQNKKYLIVLDDVWTEDQDDWDKLRPLFREGVDGCKIIVTTRSKKIPFMMDFPNSPMYLSGLTDDDCWALFKQRAFGQGEEENYPNLSLIGKQIVKKCGGVPLAAKSLGSSLRLKRDEKQWLSMRDCELWKLDEKQHKVLPALMLSYHHLPSHLRECFSFCSIFPKNYEFKKEKLIHMWMASGLILQDGSRRPEDIADEYFAGLLWLSFFQEVKGDGGALVGYKMNDVIHDLAQYVAGNESLMLEHSAAQIRHASVVYKYRAIGIPKDLLEAKHLRTLLLIGESGLLNNRSKMFSSFGYLRLLDLSSCGVFDLPESLGGLICLRYLDLSYTPIFELPHSTRNLCSLQTLNLFGCRNLIRLPSLVKMISLRHLNLIGCVSLASMPLEIGKLRKLQTLPLFVVNRIPMALSALEGLNLYGKLNVTRLENARYGADAESAGLKLKENLESLGLYWGPRSGFEDGQESFGKPEARHEEFSFGYQTVTGQRDTVEKILEGLEPHQNLKKLIIDGYPGTRFPQWALPNLVAVNFTNCTNCEHLPALGNLLLLKTLSLHRMDGVKRIGVELYGDGMDVWFPSLEELLISDFPNLEEWSNANGGSAFSRLKKLTVKRCPKLAHMPLPQFLEHLELRDCNLTMTSISSLSLLSVLVLEKIPNLFSLPEGLFASVSLSTLKILSCPKLRSVPLEIGTLTALKSLTISWCDELSYLPQSLQNLKSLESLEISDCHSLISMPNGGIASLSSLRSLSIENCSNLTFLSSSLEHLKFLEHLTIMYCPKLGSFPEGVQHLSSLRSFTILNCPWFDTLPVGLMNLQTLHCLEISSCPKLDALPDWLENLASLRSLTISDCPNSRVLPPGLKYLKELQHLSIQEYPELEERCKQGSGEDWLKIAHVPHKYIGSPDQAMQSDKASTSSSSSF</sequence>
<feature type="region of interest" description="Disordered" evidence="6">
    <location>
        <begin position="1157"/>
        <end position="1176"/>
    </location>
</feature>
<gene>
    <name evidence="12" type="ORF">D8674_026004</name>
</gene>
<feature type="domain" description="R13L1/DRL21-like LRR repeat region" evidence="11">
    <location>
        <begin position="670"/>
        <end position="816"/>
    </location>
</feature>
<dbReference type="Pfam" id="PF00931">
    <property type="entry name" value="NB-ARC"/>
    <property type="match status" value="1"/>
</dbReference>
<dbReference type="OrthoDB" id="1935327at2759"/>
<dbReference type="AlphaFoldDB" id="A0A5N5ICN9"/>
<dbReference type="Gene3D" id="1.20.5.4130">
    <property type="match status" value="1"/>
</dbReference>
<keyword evidence="1" id="KW-0433">Leucine-rich repeat</keyword>
<reference evidence="12 13" key="3">
    <citation type="submission" date="2019-11" db="EMBL/GenBank/DDBJ databases">
        <title>A de novo genome assembly of a pear dwarfing rootstock.</title>
        <authorList>
            <person name="Wang F."/>
            <person name="Wang J."/>
            <person name="Li S."/>
            <person name="Zhang Y."/>
            <person name="Fang M."/>
            <person name="Ma L."/>
            <person name="Zhao Y."/>
            <person name="Jiang S."/>
        </authorList>
    </citation>
    <scope>NUCLEOTIDE SEQUENCE [LARGE SCALE GENOMIC DNA]</scope>
    <source>
        <strain evidence="12">S2</strain>
        <tissue evidence="12">Leaf</tissue>
    </source>
</reference>
<organism evidence="12 13">
    <name type="scientific">Pyrus ussuriensis x Pyrus communis</name>
    <dbReference type="NCBI Taxonomy" id="2448454"/>
    <lineage>
        <taxon>Eukaryota</taxon>
        <taxon>Viridiplantae</taxon>
        <taxon>Streptophyta</taxon>
        <taxon>Embryophyta</taxon>
        <taxon>Tracheophyta</taxon>
        <taxon>Spermatophyta</taxon>
        <taxon>Magnoliopsida</taxon>
        <taxon>eudicotyledons</taxon>
        <taxon>Gunneridae</taxon>
        <taxon>Pentapetalae</taxon>
        <taxon>rosids</taxon>
        <taxon>fabids</taxon>
        <taxon>Rosales</taxon>
        <taxon>Rosaceae</taxon>
        <taxon>Amygdaloideae</taxon>
        <taxon>Maleae</taxon>
        <taxon>Pyrus</taxon>
    </lineage>
</organism>
<dbReference type="Gene3D" id="3.80.10.10">
    <property type="entry name" value="Ribonuclease Inhibitor"/>
    <property type="match status" value="3"/>
</dbReference>
<feature type="region of interest" description="Disordered" evidence="6">
    <location>
        <begin position="131"/>
        <end position="153"/>
    </location>
</feature>
<evidence type="ECO:0000256" key="5">
    <source>
        <dbReference type="ARBA" id="ARBA00022840"/>
    </source>
</evidence>
<dbReference type="SUPFAM" id="SSF52540">
    <property type="entry name" value="P-loop containing nucleoside triphosphate hydrolases"/>
    <property type="match status" value="1"/>
</dbReference>
<dbReference type="InterPro" id="IPR032675">
    <property type="entry name" value="LRR_dom_sf"/>
</dbReference>
<dbReference type="InterPro" id="IPR058922">
    <property type="entry name" value="WHD_DRP"/>
</dbReference>
<dbReference type="Pfam" id="PF23559">
    <property type="entry name" value="WHD_DRP"/>
    <property type="match status" value="1"/>
</dbReference>
<feature type="domain" description="Disease resistance N-terminal" evidence="8">
    <location>
        <begin position="9"/>
        <end position="92"/>
    </location>
</feature>
<comment type="caution">
    <text evidence="12">The sequence shown here is derived from an EMBL/GenBank/DDBJ whole genome shotgun (WGS) entry which is preliminary data.</text>
</comment>
<dbReference type="PANTHER" id="PTHR36766:SF59">
    <property type="entry name" value="DISEASE RESISTANCE PROTEIN RGA2-LIKE"/>
    <property type="match status" value="1"/>
</dbReference>
<evidence type="ECO:0000256" key="4">
    <source>
        <dbReference type="ARBA" id="ARBA00022821"/>
    </source>
</evidence>
<keyword evidence="5" id="KW-0067">ATP-binding</keyword>
<dbReference type="InterPro" id="IPR027417">
    <property type="entry name" value="P-loop_NTPase"/>
</dbReference>
<dbReference type="GO" id="GO:0043531">
    <property type="term" value="F:ADP binding"/>
    <property type="evidence" value="ECO:0007669"/>
    <property type="project" value="InterPro"/>
</dbReference>
<dbReference type="InterPro" id="IPR036388">
    <property type="entry name" value="WH-like_DNA-bd_sf"/>
</dbReference>
<dbReference type="SUPFAM" id="SSF52047">
    <property type="entry name" value="RNI-like"/>
    <property type="match status" value="1"/>
</dbReference>
<evidence type="ECO:0000256" key="1">
    <source>
        <dbReference type="ARBA" id="ARBA00022614"/>
    </source>
</evidence>
<evidence type="ECO:0000313" key="13">
    <source>
        <dbReference type="Proteomes" id="UP000327157"/>
    </source>
</evidence>
<dbReference type="PRINTS" id="PR00364">
    <property type="entry name" value="DISEASERSIST"/>
</dbReference>
<evidence type="ECO:0000259" key="11">
    <source>
        <dbReference type="Pfam" id="PF25019"/>
    </source>
</evidence>
<dbReference type="SUPFAM" id="SSF52058">
    <property type="entry name" value="L domain-like"/>
    <property type="match status" value="1"/>
</dbReference>
<dbReference type="GO" id="GO:0051707">
    <property type="term" value="P:response to other organism"/>
    <property type="evidence" value="ECO:0007669"/>
    <property type="project" value="UniProtKB-ARBA"/>
</dbReference>
<feature type="domain" description="Disease resistance R13L4/SHOC-2-like LRR" evidence="10">
    <location>
        <begin position="998"/>
        <end position="1135"/>
    </location>
</feature>
<dbReference type="Pfam" id="PF23598">
    <property type="entry name" value="LRR_14"/>
    <property type="match status" value="1"/>
</dbReference>
<evidence type="ECO:0000256" key="3">
    <source>
        <dbReference type="ARBA" id="ARBA00022741"/>
    </source>
</evidence>
<dbReference type="FunFam" id="3.40.50.300:FF:001091">
    <property type="entry name" value="Probable disease resistance protein At1g61300"/>
    <property type="match status" value="1"/>
</dbReference>